<reference evidence="1 2" key="1">
    <citation type="submission" date="2007-01" db="EMBL/GenBank/DDBJ databases">
        <authorList>
            <person name="Haygood M."/>
            <person name="Podell S."/>
            <person name="Anderson C."/>
            <person name="Hopkinson B."/>
            <person name="Roe K."/>
            <person name="Barbeau K."/>
            <person name="Gaasterland T."/>
            <person name="Ferriera S."/>
            <person name="Johnson J."/>
            <person name="Kravitz S."/>
            <person name="Beeson K."/>
            <person name="Sutton G."/>
            <person name="Rogers Y.-H."/>
            <person name="Friedman R."/>
            <person name="Frazier M."/>
            <person name="Venter J.C."/>
        </authorList>
    </citation>
    <scope>NUCLEOTIDE SEQUENCE [LARGE SCALE GENOMIC DNA]</scope>
    <source>
        <strain evidence="1 2">ATCC 23134</strain>
    </source>
</reference>
<name>A1ZIY8_MICM2</name>
<evidence type="ECO:0000313" key="1">
    <source>
        <dbReference type="EMBL" id="EAY29524.1"/>
    </source>
</evidence>
<evidence type="ECO:0000313" key="2">
    <source>
        <dbReference type="Proteomes" id="UP000004095"/>
    </source>
</evidence>
<organism evidence="1 2">
    <name type="scientific">Microscilla marina ATCC 23134</name>
    <dbReference type="NCBI Taxonomy" id="313606"/>
    <lineage>
        <taxon>Bacteria</taxon>
        <taxon>Pseudomonadati</taxon>
        <taxon>Bacteroidota</taxon>
        <taxon>Cytophagia</taxon>
        <taxon>Cytophagales</taxon>
        <taxon>Microscillaceae</taxon>
        <taxon>Microscilla</taxon>
    </lineage>
</organism>
<sequence>MLYFVFFKQKIECNTLLDNIFIKNVSKLKYKNIHEHLLPYNLLFLPNKTDDNKPRKNIPCFPPKHPLLAQTP</sequence>
<protein>
    <submittedName>
        <fullName evidence="1">Uncharacterized protein</fullName>
    </submittedName>
</protein>
<dbReference type="Proteomes" id="UP000004095">
    <property type="component" value="Unassembled WGS sequence"/>
</dbReference>
<comment type="caution">
    <text evidence="1">The sequence shown here is derived from an EMBL/GenBank/DDBJ whole genome shotgun (WGS) entry which is preliminary data.</text>
</comment>
<keyword evidence="2" id="KW-1185">Reference proteome</keyword>
<proteinExistence type="predicted"/>
<accession>A1ZIY8</accession>
<gene>
    <name evidence="1" type="ORF">M23134_00408</name>
</gene>
<dbReference type="EMBL" id="AAWS01000010">
    <property type="protein sequence ID" value="EAY29524.1"/>
    <property type="molecule type" value="Genomic_DNA"/>
</dbReference>
<dbReference type="AlphaFoldDB" id="A1ZIY8"/>